<feature type="compositionally biased region" description="Acidic residues" evidence="1">
    <location>
        <begin position="118"/>
        <end position="129"/>
    </location>
</feature>
<dbReference type="AlphaFoldDB" id="A0A0F9A3H6"/>
<feature type="region of interest" description="Disordered" evidence="1">
    <location>
        <begin position="89"/>
        <end position="129"/>
    </location>
</feature>
<evidence type="ECO:0000313" key="2">
    <source>
        <dbReference type="EMBL" id="KKK92690.1"/>
    </source>
</evidence>
<comment type="caution">
    <text evidence="2">The sequence shown here is derived from an EMBL/GenBank/DDBJ whole genome shotgun (WGS) entry which is preliminary data.</text>
</comment>
<sequence>DLEVAAERLTGKLTVALVIAGFRAMAFPKEGVNVSNADKNYALDKLGKLSGGYSETLLVGRGTDAQPTPVSAEETEMYREMARAAIKKRLTRGHTSPVEALHGSASGQTVPEGYQGLDEQESESETETV</sequence>
<proteinExistence type="predicted"/>
<name>A0A0F9A3H6_9ZZZZ</name>
<evidence type="ECO:0000256" key="1">
    <source>
        <dbReference type="SAM" id="MobiDB-lite"/>
    </source>
</evidence>
<reference evidence="2" key="1">
    <citation type="journal article" date="2015" name="Nature">
        <title>Complex archaea that bridge the gap between prokaryotes and eukaryotes.</title>
        <authorList>
            <person name="Spang A."/>
            <person name="Saw J.H."/>
            <person name="Jorgensen S.L."/>
            <person name="Zaremba-Niedzwiedzka K."/>
            <person name="Martijn J."/>
            <person name="Lind A.E."/>
            <person name="van Eijk R."/>
            <person name="Schleper C."/>
            <person name="Guy L."/>
            <person name="Ettema T.J."/>
        </authorList>
    </citation>
    <scope>NUCLEOTIDE SEQUENCE</scope>
</reference>
<feature type="non-terminal residue" evidence="2">
    <location>
        <position position="1"/>
    </location>
</feature>
<accession>A0A0F9A3H6</accession>
<dbReference type="EMBL" id="LAZR01048106">
    <property type="protein sequence ID" value="KKK92690.1"/>
    <property type="molecule type" value="Genomic_DNA"/>
</dbReference>
<protein>
    <submittedName>
        <fullName evidence="2">Uncharacterized protein</fullName>
    </submittedName>
</protein>
<gene>
    <name evidence="2" type="ORF">LCGC14_2700430</name>
</gene>
<organism evidence="2">
    <name type="scientific">marine sediment metagenome</name>
    <dbReference type="NCBI Taxonomy" id="412755"/>
    <lineage>
        <taxon>unclassified sequences</taxon>
        <taxon>metagenomes</taxon>
        <taxon>ecological metagenomes</taxon>
    </lineage>
</organism>